<proteinExistence type="predicted"/>
<dbReference type="HOGENOM" id="CLU_2494886_0_0_3"/>
<protein>
    <submittedName>
        <fullName evidence="1">Uncharacterized protein</fullName>
    </submittedName>
</protein>
<dbReference type="AlphaFoldDB" id="K9TEB4"/>
<evidence type="ECO:0000313" key="1">
    <source>
        <dbReference type="EMBL" id="AFY80486.1"/>
    </source>
</evidence>
<reference evidence="1 2" key="1">
    <citation type="submission" date="2012-06" db="EMBL/GenBank/DDBJ databases">
        <title>Finished chromosome of genome of Oscillatoria acuminata PCC 6304.</title>
        <authorList>
            <consortium name="US DOE Joint Genome Institute"/>
            <person name="Gugger M."/>
            <person name="Coursin T."/>
            <person name="Rippka R."/>
            <person name="Tandeau De Marsac N."/>
            <person name="Huntemann M."/>
            <person name="Wei C.-L."/>
            <person name="Han J."/>
            <person name="Detter J.C."/>
            <person name="Han C."/>
            <person name="Tapia R."/>
            <person name="Davenport K."/>
            <person name="Daligault H."/>
            <person name="Erkkila T."/>
            <person name="Gu W."/>
            <person name="Munk A.C.C."/>
            <person name="Teshima H."/>
            <person name="Xu Y."/>
            <person name="Chain P."/>
            <person name="Chen A."/>
            <person name="Krypides N."/>
            <person name="Mavromatis K."/>
            <person name="Markowitz V."/>
            <person name="Szeto E."/>
            <person name="Ivanova N."/>
            <person name="Mikhailova N."/>
            <person name="Ovchinnikova G."/>
            <person name="Pagani I."/>
            <person name="Pati A."/>
            <person name="Goodwin L."/>
            <person name="Peters L."/>
            <person name="Pitluck S."/>
            <person name="Woyke T."/>
            <person name="Kerfeld C."/>
        </authorList>
    </citation>
    <scope>NUCLEOTIDE SEQUENCE [LARGE SCALE GENOMIC DNA]</scope>
    <source>
        <strain evidence="1 2">PCC 6304</strain>
    </source>
</reference>
<dbReference type="STRING" id="56110.Oscil6304_0749"/>
<dbReference type="Proteomes" id="UP000010367">
    <property type="component" value="Chromosome"/>
</dbReference>
<accession>K9TEB4</accession>
<dbReference type="EMBL" id="CP003607">
    <property type="protein sequence ID" value="AFY80486.1"/>
    <property type="molecule type" value="Genomic_DNA"/>
</dbReference>
<name>K9TEB4_9CYAN</name>
<dbReference type="eggNOG" id="ENOG50317W8">
    <property type="taxonomic scope" value="Bacteria"/>
</dbReference>
<gene>
    <name evidence="1" type="ORF">Oscil6304_0749</name>
</gene>
<organism evidence="1 2">
    <name type="scientific">Oscillatoria acuminata PCC 6304</name>
    <dbReference type="NCBI Taxonomy" id="56110"/>
    <lineage>
        <taxon>Bacteria</taxon>
        <taxon>Bacillati</taxon>
        <taxon>Cyanobacteriota</taxon>
        <taxon>Cyanophyceae</taxon>
        <taxon>Oscillatoriophycideae</taxon>
        <taxon>Oscillatoriales</taxon>
        <taxon>Oscillatoriaceae</taxon>
        <taxon>Oscillatoria</taxon>
    </lineage>
</organism>
<evidence type="ECO:0000313" key="2">
    <source>
        <dbReference type="Proteomes" id="UP000010367"/>
    </source>
</evidence>
<sequence length="86" mass="10125">MLTSPFCDQKGILHTYKEIMTVFPHVEPELKIDWTGLVAVSPNHKLIKALRELQKEYNFNLSGRRMTNNLLSNRMWVDDAYIYQIV</sequence>
<keyword evidence="2" id="KW-1185">Reference proteome</keyword>
<dbReference type="KEGG" id="oac:Oscil6304_0749"/>
<dbReference type="InParanoid" id="K9TEB4"/>